<feature type="binding site" evidence="9">
    <location>
        <position position="246"/>
    </location>
    <ligand>
        <name>K(+)</name>
        <dbReference type="ChEBI" id="CHEBI:29103"/>
    </ligand>
</feature>
<evidence type="ECO:0000313" key="13">
    <source>
        <dbReference type="Proteomes" id="UP001151071"/>
    </source>
</evidence>
<keyword evidence="5 9" id="KW-0067">ATP-binding</keyword>
<gene>
    <name evidence="9 12" type="primary">rbsK</name>
    <name evidence="12" type="ORF">O3V59_16440</name>
</gene>
<feature type="binding site" evidence="9">
    <location>
        <position position="250"/>
    </location>
    <ligand>
        <name>substrate</name>
    </ligand>
</feature>
<feature type="binding site" evidence="9">
    <location>
        <begin position="219"/>
        <end position="224"/>
    </location>
    <ligand>
        <name>ATP</name>
        <dbReference type="ChEBI" id="CHEBI:30616"/>
    </ligand>
</feature>
<dbReference type="HAMAP" id="MF_01987">
    <property type="entry name" value="Ribokinase"/>
    <property type="match status" value="1"/>
</dbReference>
<dbReference type="GO" id="GO:0004747">
    <property type="term" value="F:ribokinase activity"/>
    <property type="evidence" value="ECO:0007669"/>
    <property type="project" value="UniProtKB-UniRule"/>
</dbReference>
<sequence>MKICVVGSLNTDMVIRTKTYPRRGETLFGETMDILPGGKGGNAATAIARLGKEVLLVGSVGQDPFGDRLLAELRANGVDVSGVKRSAAAKTGTAMITIDAYAENTMLVVRGANADLAPEDVDKVLPELQSCRILLTQMETGERAVVYAMQKAKENGSLVILDPAPAEGITMRALQYADIVIPNEQETKYMTGIEIEGPDDARQAALYFQSLGVSQSIIKMGQRGCLVFTPERSEFIEAIPVQAVDTVVGDTFSGALACALADGKNLFQAARFASVVSALKATRFGAQVGIPTLAEVRSFIAERGLRDYLNGTAAAHE</sequence>
<feature type="binding site" evidence="9">
    <location>
        <begin position="38"/>
        <end position="42"/>
    </location>
    <ligand>
        <name>substrate</name>
    </ligand>
</feature>
<comment type="subunit">
    <text evidence="9">Homodimer.</text>
</comment>
<dbReference type="GO" id="GO:0005524">
    <property type="term" value="F:ATP binding"/>
    <property type="evidence" value="ECO:0007669"/>
    <property type="project" value="UniProtKB-UniRule"/>
</dbReference>
<keyword evidence="8 9" id="KW-0119">Carbohydrate metabolism</keyword>
<name>A0A9X3TSE4_9BACL</name>
<keyword evidence="13" id="KW-1185">Reference proteome</keyword>
<dbReference type="NCBIfam" id="TIGR02152">
    <property type="entry name" value="D_ribokin_bact"/>
    <property type="match status" value="1"/>
</dbReference>
<dbReference type="SUPFAM" id="SSF53613">
    <property type="entry name" value="Ribokinase-like"/>
    <property type="match status" value="1"/>
</dbReference>
<dbReference type="Proteomes" id="UP001151071">
    <property type="component" value="Unassembled WGS sequence"/>
</dbReference>
<comment type="cofactor">
    <cofactor evidence="9">
        <name>Mg(2+)</name>
        <dbReference type="ChEBI" id="CHEBI:18420"/>
    </cofactor>
    <text evidence="9">Requires a divalent cation, most likely magnesium in vivo, as an electrophilic catalyst to aid phosphoryl group transfer. It is the chelate of the metal and the nucleotide that is the actual substrate.</text>
</comment>
<accession>A0A9X3TSE4</accession>
<comment type="similarity">
    <text evidence="9">Belongs to the carbohydrate kinase PfkB family. Ribokinase subfamily.</text>
</comment>
<dbReference type="PANTHER" id="PTHR10584">
    <property type="entry name" value="SUGAR KINASE"/>
    <property type="match status" value="1"/>
</dbReference>
<dbReference type="InterPro" id="IPR011877">
    <property type="entry name" value="Ribokinase"/>
</dbReference>
<keyword evidence="7 9" id="KW-0630">Potassium</keyword>
<comment type="pathway">
    <text evidence="9">Carbohydrate metabolism; D-ribose degradation; D-ribose 5-phosphate from beta-D-ribopyranose: step 2/2.</text>
</comment>
<evidence type="ECO:0000256" key="4">
    <source>
        <dbReference type="ARBA" id="ARBA00022777"/>
    </source>
</evidence>
<evidence type="ECO:0000256" key="3">
    <source>
        <dbReference type="ARBA" id="ARBA00022741"/>
    </source>
</evidence>
<comment type="caution">
    <text evidence="9">Lacks conserved residue(s) required for the propagation of feature annotation.</text>
</comment>
<comment type="catalytic activity">
    <reaction evidence="9">
        <text>D-ribose + ATP = D-ribose 5-phosphate + ADP + H(+)</text>
        <dbReference type="Rhea" id="RHEA:13697"/>
        <dbReference type="ChEBI" id="CHEBI:15378"/>
        <dbReference type="ChEBI" id="CHEBI:30616"/>
        <dbReference type="ChEBI" id="CHEBI:47013"/>
        <dbReference type="ChEBI" id="CHEBI:78346"/>
        <dbReference type="ChEBI" id="CHEBI:456216"/>
        <dbReference type="EC" id="2.7.1.15"/>
    </reaction>
</comment>
<feature type="binding site" evidence="9">
    <location>
        <position position="283"/>
    </location>
    <ligand>
        <name>K(+)</name>
        <dbReference type="ChEBI" id="CHEBI:29103"/>
    </ligand>
</feature>
<dbReference type="PANTHER" id="PTHR10584:SF166">
    <property type="entry name" value="RIBOKINASE"/>
    <property type="match status" value="1"/>
</dbReference>
<dbReference type="Gene3D" id="3.40.1190.20">
    <property type="match status" value="1"/>
</dbReference>
<comment type="subcellular location">
    <subcellularLocation>
        <location evidence="9">Cytoplasm</location>
    </subcellularLocation>
</comment>
<feature type="binding site" evidence="9">
    <location>
        <begin position="249"/>
        <end position="250"/>
    </location>
    <ligand>
        <name>ATP</name>
        <dbReference type="ChEBI" id="CHEBI:30616"/>
    </ligand>
</feature>
<dbReference type="Pfam" id="PF00294">
    <property type="entry name" value="PfkB"/>
    <property type="match status" value="1"/>
</dbReference>
<comment type="function">
    <text evidence="9">Catalyzes the phosphorylation of ribose at O-5 in a reaction requiring ATP and magnesium. The resulting D-ribose-5-phosphate can then be used either for sythesis of nucleotides, histidine, and tryptophan, or as a component of the pentose phosphate pathway.</text>
</comment>
<dbReference type="EC" id="2.7.1.15" evidence="9 10"/>
<dbReference type="CDD" id="cd01174">
    <property type="entry name" value="ribokinase"/>
    <property type="match status" value="1"/>
</dbReference>
<evidence type="ECO:0000256" key="8">
    <source>
        <dbReference type="ARBA" id="ARBA00023277"/>
    </source>
</evidence>
<dbReference type="InterPro" id="IPR011611">
    <property type="entry name" value="PfkB_dom"/>
</dbReference>
<feature type="binding site" evidence="9">
    <location>
        <position position="183"/>
    </location>
    <ligand>
        <name>ATP</name>
        <dbReference type="ChEBI" id="CHEBI:30616"/>
    </ligand>
</feature>
<feature type="binding site" evidence="9">
    <location>
        <position position="280"/>
    </location>
    <ligand>
        <name>K(+)</name>
        <dbReference type="ChEBI" id="CHEBI:29103"/>
    </ligand>
</feature>
<keyword evidence="4 9" id="KW-0418">Kinase</keyword>
<dbReference type="InterPro" id="IPR002139">
    <property type="entry name" value="Ribo/fructo_kinase"/>
</dbReference>
<evidence type="ECO:0000256" key="5">
    <source>
        <dbReference type="ARBA" id="ARBA00022840"/>
    </source>
</evidence>
<protein>
    <recommendedName>
        <fullName evidence="9 10">Ribokinase</fullName>
        <shortName evidence="9">RK</shortName>
        <ecNumber evidence="9 10">2.7.1.15</ecNumber>
    </recommendedName>
</protein>
<feature type="binding site" evidence="9">
    <location>
        <begin position="10"/>
        <end position="12"/>
    </location>
    <ligand>
        <name>substrate</name>
    </ligand>
</feature>
<feature type="binding site" evidence="9">
    <location>
        <position position="139"/>
    </location>
    <ligand>
        <name>substrate</name>
    </ligand>
</feature>
<dbReference type="RefSeq" id="WP_271140577.1">
    <property type="nucleotide sequence ID" value="NZ_JAPYYP010000024.1"/>
</dbReference>
<evidence type="ECO:0000256" key="7">
    <source>
        <dbReference type="ARBA" id="ARBA00022958"/>
    </source>
</evidence>
<dbReference type="GO" id="GO:0005829">
    <property type="term" value="C:cytosol"/>
    <property type="evidence" value="ECO:0007669"/>
    <property type="project" value="TreeGrafter"/>
</dbReference>
<dbReference type="InterPro" id="IPR029056">
    <property type="entry name" value="Ribokinase-like"/>
</dbReference>
<comment type="caution">
    <text evidence="12">The sequence shown here is derived from an EMBL/GenBank/DDBJ whole genome shotgun (WGS) entry which is preliminary data.</text>
</comment>
<keyword evidence="1 9" id="KW-0808">Transferase</keyword>
<evidence type="ECO:0000259" key="11">
    <source>
        <dbReference type="Pfam" id="PF00294"/>
    </source>
</evidence>
<evidence type="ECO:0000256" key="10">
    <source>
        <dbReference type="NCBIfam" id="TIGR02152"/>
    </source>
</evidence>
<evidence type="ECO:0000256" key="9">
    <source>
        <dbReference type="HAMAP-Rule" id="MF_01987"/>
    </source>
</evidence>
<keyword evidence="6 9" id="KW-0460">Magnesium</keyword>
<dbReference type="EMBL" id="JAPYYP010000024">
    <property type="protein sequence ID" value="MDA5109956.1"/>
    <property type="molecule type" value="Genomic_DNA"/>
</dbReference>
<evidence type="ECO:0000256" key="2">
    <source>
        <dbReference type="ARBA" id="ARBA00022723"/>
    </source>
</evidence>
<organism evidence="12 13">
    <name type="scientific">Brevibacillus thermoruber</name>
    <dbReference type="NCBI Taxonomy" id="33942"/>
    <lineage>
        <taxon>Bacteria</taxon>
        <taxon>Bacillati</taxon>
        <taxon>Bacillota</taxon>
        <taxon>Bacilli</taxon>
        <taxon>Bacillales</taxon>
        <taxon>Paenibacillaceae</taxon>
        <taxon>Brevibacillus</taxon>
    </lineage>
</organism>
<proteinExistence type="inferred from homology"/>
<dbReference type="AlphaFoldDB" id="A0A9X3TSE4"/>
<dbReference type="GO" id="GO:0019303">
    <property type="term" value="P:D-ribose catabolic process"/>
    <property type="evidence" value="ECO:0007669"/>
    <property type="project" value="UniProtKB-UniRule"/>
</dbReference>
<dbReference type="GO" id="GO:0046872">
    <property type="term" value="F:metal ion binding"/>
    <property type="evidence" value="ECO:0007669"/>
    <property type="project" value="UniProtKB-KW"/>
</dbReference>
<comment type="activity regulation">
    <text evidence="9">Activated by a monovalent cation that binds near, but not in, the active site. The most likely occupant of the site in vivo is potassium. Ion binding induces a conformational change that may alter substrate affinity.</text>
</comment>
<keyword evidence="2 9" id="KW-0479">Metal-binding</keyword>
<feature type="domain" description="Carbohydrate kinase PfkB" evidence="11">
    <location>
        <begin position="2"/>
        <end position="292"/>
    </location>
</feature>
<keyword evidence="9" id="KW-0963">Cytoplasm</keyword>
<keyword evidence="3 9" id="KW-0547">Nucleotide-binding</keyword>
<feature type="active site" description="Proton acceptor" evidence="9">
    <location>
        <position position="250"/>
    </location>
</feature>
<evidence type="ECO:0000313" key="12">
    <source>
        <dbReference type="EMBL" id="MDA5109956.1"/>
    </source>
</evidence>
<evidence type="ECO:0000256" key="6">
    <source>
        <dbReference type="ARBA" id="ARBA00022842"/>
    </source>
</evidence>
<reference evidence="12" key="1">
    <citation type="submission" date="2022-12" db="EMBL/GenBank/DDBJ databases">
        <title>Draft genome sequence of the thermophilic strain Brevibacillus thermoruber HT42, isolated from Los Humeros, Puebla, Mexico, with biotechnological potential.</title>
        <authorList>
            <person name="Lara Sanchez J."/>
            <person name="Solis Palacios R."/>
            <person name="Bustos Baena A.S."/>
            <person name="Ruz Baez A.E."/>
            <person name="Espinosa Luna G."/>
            <person name="Oliart Ros R.M."/>
        </authorList>
    </citation>
    <scope>NUCLEOTIDE SEQUENCE</scope>
    <source>
        <strain evidence="12">HT42</strain>
    </source>
</reference>
<feature type="binding site" evidence="9">
    <location>
        <position position="285"/>
    </location>
    <ligand>
        <name>K(+)</name>
        <dbReference type="ChEBI" id="CHEBI:29103"/>
    </ligand>
</feature>
<evidence type="ECO:0000256" key="1">
    <source>
        <dbReference type="ARBA" id="ARBA00022679"/>
    </source>
</evidence>
<dbReference type="PRINTS" id="PR00990">
    <property type="entry name" value="RIBOKINASE"/>
</dbReference>